<organism evidence="1">
    <name type="scientific">marine sediment metagenome</name>
    <dbReference type="NCBI Taxonomy" id="412755"/>
    <lineage>
        <taxon>unclassified sequences</taxon>
        <taxon>metagenomes</taxon>
        <taxon>ecological metagenomes</taxon>
    </lineage>
</organism>
<dbReference type="AlphaFoldDB" id="A0A0F9LNB4"/>
<proteinExistence type="predicted"/>
<evidence type="ECO:0000313" key="1">
    <source>
        <dbReference type="EMBL" id="KKM96554.1"/>
    </source>
</evidence>
<sequence>MWSIEKKKAEKEFIETLNIKNYFIHVEFELENVLTQLQLNKKLMKVIVEHGYDTYTYITSIKICLSRIKQLIMIS</sequence>
<comment type="caution">
    <text evidence="1">The sequence shown here is derived from an EMBL/GenBank/DDBJ whole genome shotgun (WGS) entry which is preliminary data.</text>
</comment>
<protein>
    <submittedName>
        <fullName evidence="1">Uncharacterized protein</fullName>
    </submittedName>
</protein>
<accession>A0A0F9LNB4</accession>
<name>A0A0F9LNB4_9ZZZZ</name>
<gene>
    <name evidence="1" type="ORF">LCGC14_1177000</name>
</gene>
<dbReference type="EMBL" id="LAZR01005866">
    <property type="protein sequence ID" value="KKM96554.1"/>
    <property type="molecule type" value="Genomic_DNA"/>
</dbReference>
<reference evidence="1" key="1">
    <citation type="journal article" date="2015" name="Nature">
        <title>Complex archaea that bridge the gap between prokaryotes and eukaryotes.</title>
        <authorList>
            <person name="Spang A."/>
            <person name="Saw J.H."/>
            <person name="Jorgensen S.L."/>
            <person name="Zaremba-Niedzwiedzka K."/>
            <person name="Martijn J."/>
            <person name="Lind A.E."/>
            <person name="van Eijk R."/>
            <person name="Schleper C."/>
            <person name="Guy L."/>
            <person name="Ettema T.J."/>
        </authorList>
    </citation>
    <scope>NUCLEOTIDE SEQUENCE</scope>
</reference>